<keyword evidence="3" id="KW-1185">Reference proteome</keyword>
<protein>
    <recommendedName>
        <fullName evidence="4">DUF2768 domain-containing protein</fullName>
    </recommendedName>
</protein>
<accession>A0A0N0UH53</accession>
<evidence type="ECO:0000313" key="2">
    <source>
        <dbReference type="EMBL" id="KOY14011.1"/>
    </source>
</evidence>
<evidence type="ECO:0000313" key="3">
    <source>
        <dbReference type="Proteomes" id="UP000037688"/>
    </source>
</evidence>
<name>A0A0N0UH53_9BACL</name>
<dbReference type="AlphaFoldDB" id="A0A0N0UH53"/>
<sequence length="84" mass="9146">MESFFKSLYGVAYFAISIVLVAITVLLFVTGIRLFMKKSNRGFAVSCILFACFIVFIIVVMLTTPFSSTPPGSPEAMAALLRIG</sequence>
<dbReference type="Proteomes" id="UP000037688">
    <property type="component" value="Unassembled WGS sequence"/>
</dbReference>
<feature type="transmembrane region" description="Helical" evidence="1">
    <location>
        <begin position="12"/>
        <end position="36"/>
    </location>
</feature>
<feature type="transmembrane region" description="Helical" evidence="1">
    <location>
        <begin position="43"/>
        <end position="63"/>
    </location>
</feature>
<keyword evidence="1" id="KW-0472">Membrane</keyword>
<dbReference type="EMBL" id="LITU01000075">
    <property type="protein sequence ID" value="KOY14011.1"/>
    <property type="molecule type" value="Genomic_DNA"/>
</dbReference>
<comment type="caution">
    <text evidence="2">The sequence shown here is derived from an EMBL/GenBank/DDBJ whole genome shotgun (WGS) entry which is preliminary data.</text>
</comment>
<gene>
    <name evidence="2" type="ORF">AMS66_24315</name>
</gene>
<reference evidence="2 3" key="1">
    <citation type="submission" date="2015-08" db="EMBL/GenBank/DDBJ databases">
        <title>Draft genome sequence of cellulolytic and xylanolytic Paenibacillus sp. A59, isolated from a decaying forest soil from Patagonia, Argentina.</title>
        <authorList>
            <person name="Ghio S."/>
            <person name="Caceres A.M."/>
            <person name="Talia P."/>
            <person name="Grasso D."/>
            <person name="Campos E."/>
        </authorList>
    </citation>
    <scope>NUCLEOTIDE SEQUENCE [LARGE SCALE GENOMIC DNA]</scope>
    <source>
        <strain evidence="2 3">A59</strain>
    </source>
</reference>
<dbReference type="OrthoDB" id="2663128at2"/>
<organism evidence="2 3">
    <name type="scientific">Paenibacillus xylanivorans</name>
    <dbReference type="NCBI Taxonomy" id="1705561"/>
    <lineage>
        <taxon>Bacteria</taxon>
        <taxon>Bacillati</taxon>
        <taxon>Bacillota</taxon>
        <taxon>Bacilli</taxon>
        <taxon>Bacillales</taxon>
        <taxon>Paenibacillaceae</taxon>
        <taxon>Paenibacillus</taxon>
    </lineage>
</organism>
<keyword evidence="1" id="KW-1133">Transmembrane helix</keyword>
<evidence type="ECO:0000256" key="1">
    <source>
        <dbReference type="SAM" id="Phobius"/>
    </source>
</evidence>
<dbReference type="RefSeq" id="WP_024632653.1">
    <property type="nucleotide sequence ID" value="NZ_LITU01000075.1"/>
</dbReference>
<evidence type="ECO:0008006" key="4">
    <source>
        <dbReference type="Google" id="ProtNLM"/>
    </source>
</evidence>
<keyword evidence="1" id="KW-0812">Transmembrane</keyword>
<proteinExistence type="predicted"/>
<dbReference type="PATRIC" id="fig|1705561.3.peg.5104"/>